<dbReference type="Proteomes" id="UP001219518">
    <property type="component" value="Unassembled WGS sequence"/>
</dbReference>
<evidence type="ECO:0000313" key="1">
    <source>
        <dbReference type="EMBL" id="KAK3930751.1"/>
    </source>
</evidence>
<evidence type="ECO:0000313" key="2">
    <source>
        <dbReference type="Proteomes" id="UP001219518"/>
    </source>
</evidence>
<dbReference type="AlphaFoldDB" id="A0AAE1I266"/>
<accession>A0AAE1I266</accession>
<keyword evidence="2" id="KW-1185">Reference proteome</keyword>
<dbReference type="EMBL" id="JAHWGI010001412">
    <property type="protein sequence ID" value="KAK3930751.1"/>
    <property type="molecule type" value="Genomic_DNA"/>
</dbReference>
<reference evidence="1" key="1">
    <citation type="submission" date="2021-07" db="EMBL/GenBank/DDBJ databases">
        <authorList>
            <person name="Catto M.A."/>
            <person name="Jacobson A."/>
            <person name="Kennedy G."/>
            <person name="Labadie P."/>
            <person name="Hunt B.G."/>
            <person name="Srinivasan R."/>
        </authorList>
    </citation>
    <scope>NUCLEOTIDE SEQUENCE</scope>
    <source>
        <strain evidence="1">PL_HMW_Pooled</strain>
        <tissue evidence="1">Head</tissue>
    </source>
</reference>
<gene>
    <name evidence="1" type="ORF">KUF71_024108</name>
</gene>
<proteinExistence type="predicted"/>
<organism evidence="1 2">
    <name type="scientific">Frankliniella fusca</name>
    <dbReference type="NCBI Taxonomy" id="407009"/>
    <lineage>
        <taxon>Eukaryota</taxon>
        <taxon>Metazoa</taxon>
        <taxon>Ecdysozoa</taxon>
        <taxon>Arthropoda</taxon>
        <taxon>Hexapoda</taxon>
        <taxon>Insecta</taxon>
        <taxon>Pterygota</taxon>
        <taxon>Neoptera</taxon>
        <taxon>Paraneoptera</taxon>
        <taxon>Thysanoptera</taxon>
        <taxon>Terebrantia</taxon>
        <taxon>Thripoidea</taxon>
        <taxon>Thripidae</taxon>
        <taxon>Frankliniella</taxon>
    </lineage>
</organism>
<reference evidence="1" key="2">
    <citation type="journal article" date="2023" name="BMC Genomics">
        <title>Pest status, molecular evolution, and epigenetic factors derived from the genome assembly of Frankliniella fusca, a thysanopteran phytovirus vector.</title>
        <authorList>
            <person name="Catto M.A."/>
            <person name="Labadie P.E."/>
            <person name="Jacobson A.L."/>
            <person name="Kennedy G.G."/>
            <person name="Srinivasan R."/>
            <person name="Hunt B.G."/>
        </authorList>
    </citation>
    <scope>NUCLEOTIDE SEQUENCE</scope>
    <source>
        <strain evidence="1">PL_HMW_Pooled</strain>
    </source>
</reference>
<name>A0AAE1I266_9NEOP</name>
<sequence length="188" mass="21938">MDNFICVTKEVFDIYNIFISICSVVSFLKSEFNQFTFFLIKQNYTMNIDITMIDILQKHSCCIRKCFFCFLNCIFSGMKKKNIVPPFHFFEDILALKKLYEVSWKKYWKVPSPCLLQVKLVPTITKDLKKLAPFEIFVNLEGFVHLQKVLTSNAQLTLLLTLLKSSQITSDKLFLCALEESHFVACKI</sequence>
<protein>
    <submittedName>
        <fullName evidence="1">C5a peptidase</fullName>
    </submittedName>
</protein>
<comment type="caution">
    <text evidence="1">The sequence shown here is derived from an EMBL/GenBank/DDBJ whole genome shotgun (WGS) entry which is preliminary data.</text>
</comment>